<evidence type="ECO:0000256" key="1">
    <source>
        <dbReference type="ARBA" id="ARBA00013260"/>
    </source>
</evidence>
<protein>
    <recommendedName>
        <fullName evidence="1">peptidyl-tRNA hydrolase</fullName>
        <ecNumber evidence="1">3.1.1.29</ecNumber>
    </recommendedName>
</protein>
<feature type="coiled-coil region" evidence="4">
    <location>
        <begin position="20"/>
        <end position="47"/>
    </location>
</feature>
<keyword evidence="4" id="KW-0175">Coiled coil</keyword>
<comment type="caution">
    <text evidence="6">The sequence shown here is derived from an EMBL/GenBank/DDBJ whole genome shotgun (WGS) entry which is preliminary data.</text>
</comment>
<dbReference type="GO" id="GO:0004045">
    <property type="term" value="F:peptidyl-tRNA hydrolase activity"/>
    <property type="evidence" value="ECO:0007669"/>
    <property type="project" value="UniProtKB-EC"/>
</dbReference>
<dbReference type="Proteomes" id="UP000663869">
    <property type="component" value="Unassembled WGS sequence"/>
</dbReference>
<reference evidence="6" key="1">
    <citation type="submission" date="2021-02" db="EMBL/GenBank/DDBJ databases">
        <authorList>
            <person name="Nowell W R."/>
        </authorList>
    </citation>
    <scope>NUCLEOTIDE SEQUENCE</scope>
</reference>
<dbReference type="Gene3D" id="3.40.1490.10">
    <property type="entry name" value="Bit1"/>
    <property type="match status" value="1"/>
</dbReference>
<evidence type="ECO:0000256" key="4">
    <source>
        <dbReference type="SAM" id="Coils"/>
    </source>
</evidence>
<keyword evidence="2" id="KW-0378">Hydrolase</keyword>
<proteinExistence type="predicted"/>
<dbReference type="EMBL" id="CAJNYU010003079">
    <property type="protein sequence ID" value="CAF3634471.1"/>
    <property type="molecule type" value="Genomic_DNA"/>
</dbReference>
<comment type="catalytic activity">
    <reaction evidence="3">
        <text>an N-acyl-L-alpha-aminoacyl-tRNA + H2O = an N-acyl-L-amino acid + a tRNA + H(+)</text>
        <dbReference type="Rhea" id="RHEA:54448"/>
        <dbReference type="Rhea" id="RHEA-COMP:10123"/>
        <dbReference type="Rhea" id="RHEA-COMP:13883"/>
        <dbReference type="ChEBI" id="CHEBI:15377"/>
        <dbReference type="ChEBI" id="CHEBI:15378"/>
        <dbReference type="ChEBI" id="CHEBI:59874"/>
        <dbReference type="ChEBI" id="CHEBI:78442"/>
        <dbReference type="ChEBI" id="CHEBI:138191"/>
        <dbReference type="EC" id="3.1.1.29"/>
    </reaction>
</comment>
<evidence type="ECO:0000313" key="8">
    <source>
        <dbReference type="Proteomes" id="UP000663869"/>
    </source>
</evidence>
<evidence type="ECO:0000313" key="6">
    <source>
        <dbReference type="EMBL" id="CAF3634471.1"/>
    </source>
</evidence>
<dbReference type="SUPFAM" id="SSF46934">
    <property type="entry name" value="UBA-like"/>
    <property type="match status" value="1"/>
</dbReference>
<sequence length="223" mass="25146">MQNATASNTTVDNLAVLIDMGFTEQQSREALNRVENLEDAIGLLLNDQIQPSPPSSPGLSQADTSDEEASYGAKPRCMQFIINTGHSHLSFSACLLHIAQASFDLYDQIISCRSQLLSFKTWNNHDEFKQLFECTSGNQLRELNQQLETEHQENQMCTVLINDSKYNEPVCLAVFGIASYVQQYTSHLKRLQTCPTLFFIADENDDNENINNDENNSEATRQQ</sequence>
<dbReference type="InterPro" id="IPR023476">
    <property type="entry name" value="Pep_tRNA_hydro_II_dom_sf"/>
</dbReference>
<dbReference type="InterPro" id="IPR002833">
    <property type="entry name" value="PTH2"/>
</dbReference>
<name>A0A818Q5B3_9BILA</name>
<dbReference type="InterPro" id="IPR009060">
    <property type="entry name" value="UBA-like_sf"/>
</dbReference>
<feature type="region of interest" description="Disordered" evidence="5">
    <location>
        <begin position="47"/>
        <end position="68"/>
    </location>
</feature>
<dbReference type="EC" id="3.1.1.29" evidence="1"/>
<evidence type="ECO:0000256" key="2">
    <source>
        <dbReference type="ARBA" id="ARBA00022801"/>
    </source>
</evidence>
<dbReference type="Gene3D" id="1.10.8.10">
    <property type="entry name" value="DNA helicase RuvA subunit, C-terminal domain"/>
    <property type="match status" value="1"/>
</dbReference>
<evidence type="ECO:0000256" key="3">
    <source>
        <dbReference type="ARBA" id="ARBA00048707"/>
    </source>
</evidence>
<dbReference type="Pfam" id="PF01981">
    <property type="entry name" value="PTH2"/>
    <property type="match status" value="1"/>
</dbReference>
<accession>A0A818Q5B3</accession>
<evidence type="ECO:0000313" key="7">
    <source>
        <dbReference type="EMBL" id="CAF4226540.1"/>
    </source>
</evidence>
<dbReference type="AlphaFoldDB" id="A0A818Q5B3"/>
<organism evidence="6 8">
    <name type="scientific">Rotaria socialis</name>
    <dbReference type="NCBI Taxonomy" id="392032"/>
    <lineage>
        <taxon>Eukaryota</taxon>
        <taxon>Metazoa</taxon>
        <taxon>Spiralia</taxon>
        <taxon>Gnathifera</taxon>
        <taxon>Rotifera</taxon>
        <taxon>Eurotatoria</taxon>
        <taxon>Bdelloidea</taxon>
        <taxon>Philodinida</taxon>
        <taxon>Philodinidae</taxon>
        <taxon>Rotaria</taxon>
    </lineage>
</organism>
<evidence type="ECO:0000256" key="5">
    <source>
        <dbReference type="SAM" id="MobiDB-lite"/>
    </source>
</evidence>
<gene>
    <name evidence="6" type="ORF">FME351_LOCUS23619</name>
    <name evidence="7" type="ORF">TSG867_LOCUS1610</name>
</gene>
<dbReference type="Proteomes" id="UP000663862">
    <property type="component" value="Unassembled WGS sequence"/>
</dbReference>
<dbReference type="EMBL" id="CAJOBQ010000037">
    <property type="protein sequence ID" value="CAF4226540.1"/>
    <property type="molecule type" value="Genomic_DNA"/>
</dbReference>